<feature type="compositionally biased region" description="Gly residues" evidence="1">
    <location>
        <begin position="47"/>
        <end position="60"/>
    </location>
</feature>
<protein>
    <submittedName>
        <fullName evidence="2">Uncharacterized protein</fullName>
    </submittedName>
</protein>
<evidence type="ECO:0000313" key="2">
    <source>
        <dbReference type="EMBL" id="XAO75942.1"/>
    </source>
</evidence>
<dbReference type="RefSeq" id="WP_345767466.1">
    <property type="nucleotide sequence ID" value="NZ_CP154834.1"/>
</dbReference>
<evidence type="ECO:0000313" key="3">
    <source>
        <dbReference type="Proteomes" id="UP001463665"/>
    </source>
</evidence>
<proteinExistence type="predicted"/>
<accession>A0AAU6WVN3</accession>
<dbReference type="Proteomes" id="UP001463665">
    <property type="component" value="Chromosome"/>
</dbReference>
<dbReference type="EMBL" id="CP154834">
    <property type="protein sequence ID" value="XAO75942.1"/>
    <property type="molecule type" value="Genomic_DNA"/>
</dbReference>
<name>A0AAU6WVN3_9FLAO</name>
<keyword evidence="3" id="KW-1185">Reference proteome</keyword>
<evidence type="ECO:0000256" key="1">
    <source>
        <dbReference type="SAM" id="MobiDB-lite"/>
    </source>
</evidence>
<feature type="region of interest" description="Disordered" evidence="1">
    <location>
        <begin position="24"/>
        <end position="60"/>
    </location>
</feature>
<sequence>MNNDTEIQVISGLDRNDNIFTGYKNLSKKPSGNAAKSPFMPQRRDGGSGGGNRGGGGGPR</sequence>
<organism evidence="2 3">
    <name type="scientific">Chryseobacterium endophyticum</name>
    <dbReference type="NCBI Taxonomy" id="1854762"/>
    <lineage>
        <taxon>Bacteria</taxon>
        <taxon>Pseudomonadati</taxon>
        <taxon>Bacteroidota</taxon>
        <taxon>Flavobacteriia</taxon>
        <taxon>Flavobacteriales</taxon>
        <taxon>Weeksellaceae</taxon>
        <taxon>Chryseobacterium group</taxon>
        <taxon>Chryseobacterium</taxon>
    </lineage>
</organism>
<gene>
    <name evidence="2" type="ORF">AAFP95_08980</name>
</gene>
<dbReference type="AlphaFoldDB" id="A0AAU6WVN3"/>
<reference evidence="2 3" key="1">
    <citation type="submission" date="2024-04" db="EMBL/GenBank/DDBJ databases">
        <title>Genome sequencing and assembly of rice foliar adapted Chryseobacterium endophyticum OsEnb-ALM-A6.</title>
        <authorList>
            <person name="Kumar S."/>
            <person name="Javed M."/>
            <person name="Chouhan V."/>
            <person name="Charishma K."/>
            <person name="Patel A."/>
            <person name="Kumar M."/>
            <person name="Sahu K.P."/>
            <person name="Kumar A."/>
        </authorList>
    </citation>
    <scope>NUCLEOTIDE SEQUENCE [LARGE SCALE GENOMIC DNA]</scope>
    <source>
        <strain evidence="2 3">OsEnb-ALM-A6</strain>
    </source>
</reference>